<dbReference type="GO" id="GO:0048288">
    <property type="term" value="P:nuclear membrane fusion involved in karyogamy"/>
    <property type="evidence" value="ECO:0007669"/>
    <property type="project" value="UniProtKB-UniRule"/>
</dbReference>
<evidence type="ECO:0008006" key="15">
    <source>
        <dbReference type="Google" id="ProtNLM"/>
    </source>
</evidence>
<keyword evidence="3 11" id="KW-0415">Karyogamy</keyword>
<keyword evidence="14" id="KW-1185">Reference proteome</keyword>
<evidence type="ECO:0000256" key="8">
    <source>
        <dbReference type="ARBA" id="ARBA00023136"/>
    </source>
</evidence>
<keyword evidence="5 11" id="KW-0732">Signal</keyword>
<evidence type="ECO:0000256" key="1">
    <source>
        <dbReference type="ARBA" id="ARBA00003389"/>
    </source>
</evidence>
<protein>
    <recommendedName>
        <fullName evidence="15">Nuclear membrane fusion protein Kar5</fullName>
    </recommendedName>
</protein>
<gene>
    <name evidence="13" type="ORF">PENDEC_c013G05755</name>
</gene>
<keyword evidence="9" id="KW-0325">Glycoprotein</keyword>
<evidence type="ECO:0000256" key="5">
    <source>
        <dbReference type="ARBA" id="ARBA00022729"/>
    </source>
</evidence>
<dbReference type="AlphaFoldDB" id="A0A1V6PAV9"/>
<organism evidence="13 14">
    <name type="scientific">Penicillium decumbens</name>
    <dbReference type="NCBI Taxonomy" id="69771"/>
    <lineage>
        <taxon>Eukaryota</taxon>
        <taxon>Fungi</taxon>
        <taxon>Dikarya</taxon>
        <taxon>Ascomycota</taxon>
        <taxon>Pezizomycotina</taxon>
        <taxon>Eurotiomycetes</taxon>
        <taxon>Eurotiomycetidae</taxon>
        <taxon>Eurotiales</taxon>
        <taxon>Aspergillaceae</taxon>
        <taxon>Penicillium</taxon>
    </lineage>
</organism>
<name>A0A1V6PAV9_PENDC</name>
<sequence length="506" mass="56419">MKRHASPWLALVLLFGALTRAFEDPSQAKIAESAYQESSNERTAISYLTSKTPHQNAVFSKAAHLLESLTAAPSCTRIAAARLVTSCQSFEGKGTADQESYEALDRIRSVYAARLAICELEGAGASVPSPCLPVTLSPPTSKNRFWFLSKRNVPDTGTYLVPEYLLEQCLKALESRPQWWTSYSNNRQNAMVICQASRLEVEKEELLDLHRSILRSSVKLDEGLYQALRNAAMEASQHEAFIQAVQSLQGKLVADMEASQSLFRRIFEDFLHEIELGIDTVSAAVATALGRVQSKTTVLEKEIQNATSQIGMFQQALQFAHQETVYRNQLALRTHEENNLAYRESASVLQLSLQSLVETDMARLSQSMGRLDASLEWLTSRLILILEQEVKMAERLQTMETTMEQSQAKAVELQNAQDTQFQALVAHSEVQKRIQFDAQISQALLDKAATTAANLHAIIDEAATKYKQMPDLHFGGIPSWTLYGILLFIIGVHNMRAAVSLFFLDT</sequence>
<proteinExistence type="inferred from homology"/>
<dbReference type="GO" id="GO:0031965">
    <property type="term" value="C:nuclear membrane"/>
    <property type="evidence" value="ECO:0007669"/>
    <property type="project" value="UniProtKB-SubCell"/>
</dbReference>
<dbReference type="PANTHER" id="PTHR28012:SF1">
    <property type="entry name" value="NUCLEAR FUSION PROTEIN KAR5"/>
    <property type="match status" value="1"/>
</dbReference>
<evidence type="ECO:0000256" key="10">
    <source>
        <dbReference type="ARBA" id="ARBA00023242"/>
    </source>
</evidence>
<comment type="function">
    <text evidence="1 11">Required for nuclear membrane fusion during karyogamy.</text>
</comment>
<evidence type="ECO:0000256" key="9">
    <source>
        <dbReference type="ARBA" id="ARBA00023180"/>
    </source>
</evidence>
<dbReference type="OrthoDB" id="5311848at2759"/>
<evidence type="ECO:0000313" key="13">
    <source>
        <dbReference type="EMBL" id="OQD73973.1"/>
    </source>
</evidence>
<evidence type="ECO:0000256" key="12">
    <source>
        <dbReference type="SAM" id="SignalP"/>
    </source>
</evidence>
<dbReference type="GO" id="GO:0000742">
    <property type="term" value="P:karyogamy involved in conjugation with cellular fusion"/>
    <property type="evidence" value="ECO:0007669"/>
    <property type="project" value="UniProtKB-UniRule"/>
</dbReference>
<evidence type="ECO:0000256" key="4">
    <source>
        <dbReference type="ARBA" id="ARBA00022692"/>
    </source>
</evidence>
<evidence type="ECO:0000256" key="6">
    <source>
        <dbReference type="ARBA" id="ARBA00022824"/>
    </source>
</evidence>
<evidence type="ECO:0000256" key="2">
    <source>
        <dbReference type="ARBA" id="ARBA00010473"/>
    </source>
</evidence>
<evidence type="ECO:0000256" key="7">
    <source>
        <dbReference type="ARBA" id="ARBA00022989"/>
    </source>
</evidence>
<reference evidence="14" key="1">
    <citation type="journal article" date="2017" name="Nat. Microbiol.">
        <title>Global analysis of biosynthetic gene clusters reveals vast potential of secondary metabolite production in Penicillium species.</title>
        <authorList>
            <person name="Nielsen J.C."/>
            <person name="Grijseels S."/>
            <person name="Prigent S."/>
            <person name="Ji B."/>
            <person name="Dainat J."/>
            <person name="Nielsen K.F."/>
            <person name="Frisvad J.C."/>
            <person name="Workman M."/>
            <person name="Nielsen J."/>
        </authorList>
    </citation>
    <scope>NUCLEOTIDE SEQUENCE [LARGE SCALE GENOMIC DNA]</scope>
    <source>
        <strain evidence="14">IBT 11843</strain>
    </source>
</reference>
<evidence type="ECO:0000313" key="14">
    <source>
        <dbReference type="Proteomes" id="UP000191522"/>
    </source>
</evidence>
<evidence type="ECO:0000256" key="11">
    <source>
        <dbReference type="RuleBase" id="RU368082"/>
    </source>
</evidence>
<feature type="signal peptide" evidence="12">
    <location>
        <begin position="1"/>
        <end position="21"/>
    </location>
</feature>
<comment type="caution">
    <text evidence="13">The sequence shown here is derived from an EMBL/GenBank/DDBJ whole genome shotgun (WGS) entry which is preliminary data.</text>
</comment>
<dbReference type="EMBL" id="MDYL01000013">
    <property type="protein sequence ID" value="OQD73973.1"/>
    <property type="molecule type" value="Genomic_DNA"/>
</dbReference>
<comment type="similarity">
    <text evidence="2 11">Belongs to the KAR5 family.</text>
</comment>
<accession>A0A1V6PAV9</accession>
<keyword evidence="4 11" id="KW-0812">Transmembrane</keyword>
<keyword evidence="10 11" id="KW-0539">Nucleus</keyword>
<keyword evidence="6 11" id="KW-0256">Endoplasmic reticulum</keyword>
<dbReference type="InterPro" id="IPR007292">
    <property type="entry name" value="Nuclear_fusion_Kar5"/>
</dbReference>
<dbReference type="OMA" id="WPYIVCP"/>
<keyword evidence="8 11" id="KW-0472">Membrane</keyword>
<evidence type="ECO:0000256" key="3">
    <source>
        <dbReference type="ARBA" id="ARBA00022459"/>
    </source>
</evidence>
<dbReference type="Pfam" id="PF04163">
    <property type="entry name" value="Tht1"/>
    <property type="match status" value="1"/>
</dbReference>
<keyword evidence="7 11" id="KW-1133">Transmembrane helix</keyword>
<feature type="transmembrane region" description="Helical" evidence="11">
    <location>
        <begin position="480"/>
        <end position="504"/>
    </location>
</feature>
<feature type="chain" id="PRO_5012393042" description="Nuclear membrane fusion protein Kar5" evidence="12">
    <location>
        <begin position="22"/>
        <end position="506"/>
    </location>
</feature>
<dbReference type="PANTHER" id="PTHR28012">
    <property type="entry name" value="NUCLEAR FUSION PROTEIN KAR5"/>
    <property type="match status" value="1"/>
</dbReference>
<comment type="subcellular location">
    <subcellularLocation>
        <location evidence="11">Endoplasmic reticulum membrane</location>
    </subcellularLocation>
    <subcellularLocation>
        <location evidence="11">Nucleus membrane</location>
    </subcellularLocation>
</comment>
<dbReference type="Proteomes" id="UP000191522">
    <property type="component" value="Unassembled WGS sequence"/>
</dbReference>
<dbReference type="GO" id="GO:0005789">
    <property type="term" value="C:endoplasmic reticulum membrane"/>
    <property type="evidence" value="ECO:0007669"/>
    <property type="project" value="UniProtKB-SubCell"/>
</dbReference>